<dbReference type="Pfam" id="PF07729">
    <property type="entry name" value="FCD"/>
    <property type="match status" value="1"/>
</dbReference>
<gene>
    <name evidence="5" type="ORF">GCM10020260_26040</name>
</gene>
<evidence type="ECO:0000256" key="2">
    <source>
        <dbReference type="ARBA" id="ARBA00023125"/>
    </source>
</evidence>
<dbReference type="PANTHER" id="PTHR43537">
    <property type="entry name" value="TRANSCRIPTIONAL REGULATOR, GNTR FAMILY"/>
    <property type="match status" value="1"/>
</dbReference>
<keyword evidence="1" id="KW-0805">Transcription regulation</keyword>
<dbReference type="SMART" id="SM00345">
    <property type="entry name" value="HTH_GNTR"/>
    <property type="match status" value="1"/>
</dbReference>
<evidence type="ECO:0000313" key="5">
    <source>
        <dbReference type="EMBL" id="GAA3288120.1"/>
    </source>
</evidence>
<evidence type="ECO:0000313" key="6">
    <source>
        <dbReference type="Proteomes" id="UP001501736"/>
    </source>
</evidence>
<dbReference type="InterPro" id="IPR036388">
    <property type="entry name" value="WH-like_DNA-bd_sf"/>
</dbReference>
<keyword evidence="2" id="KW-0238">DNA-binding</keyword>
<accession>A0ABP6RIT4</accession>
<name>A0ABP6RIT4_9MICC</name>
<dbReference type="InterPro" id="IPR000524">
    <property type="entry name" value="Tscrpt_reg_HTH_GntR"/>
</dbReference>
<evidence type="ECO:0000259" key="4">
    <source>
        <dbReference type="PROSITE" id="PS50949"/>
    </source>
</evidence>
<dbReference type="SMART" id="SM00895">
    <property type="entry name" value="FCD"/>
    <property type="match status" value="1"/>
</dbReference>
<dbReference type="Pfam" id="PF00392">
    <property type="entry name" value="GntR"/>
    <property type="match status" value="1"/>
</dbReference>
<dbReference type="Gene3D" id="1.10.10.10">
    <property type="entry name" value="Winged helix-like DNA-binding domain superfamily/Winged helix DNA-binding domain"/>
    <property type="match status" value="1"/>
</dbReference>
<proteinExistence type="predicted"/>
<dbReference type="PROSITE" id="PS50949">
    <property type="entry name" value="HTH_GNTR"/>
    <property type="match status" value="1"/>
</dbReference>
<dbReference type="EMBL" id="BAAAYG010000015">
    <property type="protein sequence ID" value="GAA3288120.1"/>
    <property type="molecule type" value="Genomic_DNA"/>
</dbReference>
<dbReference type="SUPFAM" id="SSF48008">
    <property type="entry name" value="GntR ligand-binding domain-like"/>
    <property type="match status" value="1"/>
</dbReference>
<keyword evidence="3" id="KW-0804">Transcription</keyword>
<dbReference type="InterPro" id="IPR036390">
    <property type="entry name" value="WH_DNA-bd_sf"/>
</dbReference>
<keyword evidence="6" id="KW-1185">Reference proteome</keyword>
<dbReference type="RefSeq" id="WP_344722115.1">
    <property type="nucleotide sequence ID" value="NZ_BAAAYG010000015.1"/>
</dbReference>
<dbReference type="InterPro" id="IPR011711">
    <property type="entry name" value="GntR_C"/>
</dbReference>
<comment type="caution">
    <text evidence="5">The sequence shown here is derived from an EMBL/GenBank/DDBJ whole genome shotgun (WGS) entry which is preliminary data.</text>
</comment>
<dbReference type="SUPFAM" id="SSF46785">
    <property type="entry name" value="Winged helix' DNA-binding domain"/>
    <property type="match status" value="1"/>
</dbReference>
<reference evidence="6" key="1">
    <citation type="journal article" date="2019" name="Int. J. Syst. Evol. Microbiol.">
        <title>The Global Catalogue of Microorganisms (GCM) 10K type strain sequencing project: providing services to taxonomists for standard genome sequencing and annotation.</title>
        <authorList>
            <consortium name="The Broad Institute Genomics Platform"/>
            <consortium name="The Broad Institute Genome Sequencing Center for Infectious Disease"/>
            <person name="Wu L."/>
            <person name="Ma J."/>
        </authorList>
    </citation>
    <scope>NUCLEOTIDE SEQUENCE [LARGE SCALE GENOMIC DNA]</scope>
    <source>
        <strain evidence="6">JCM 11483</strain>
    </source>
</reference>
<protein>
    <submittedName>
        <fullName evidence="5">GntR family transcriptional regulator</fullName>
    </submittedName>
</protein>
<dbReference type="PANTHER" id="PTHR43537:SF51">
    <property type="entry name" value="HTH-TYPE TRANSCRIPTIONAL REGULATOR LGOR-RELATED"/>
    <property type="match status" value="1"/>
</dbReference>
<organism evidence="5 6">
    <name type="scientific">Nesterenkonia halobia</name>
    <dbReference type="NCBI Taxonomy" id="37922"/>
    <lineage>
        <taxon>Bacteria</taxon>
        <taxon>Bacillati</taxon>
        <taxon>Actinomycetota</taxon>
        <taxon>Actinomycetes</taxon>
        <taxon>Micrococcales</taxon>
        <taxon>Micrococcaceae</taxon>
        <taxon>Nesterenkonia</taxon>
    </lineage>
</organism>
<feature type="domain" description="HTH gntR-type" evidence="4">
    <location>
        <begin position="11"/>
        <end position="78"/>
    </location>
</feature>
<evidence type="ECO:0000256" key="3">
    <source>
        <dbReference type="ARBA" id="ARBA00023163"/>
    </source>
</evidence>
<dbReference type="Gene3D" id="1.20.120.530">
    <property type="entry name" value="GntR ligand-binding domain-like"/>
    <property type="match status" value="1"/>
</dbReference>
<dbReference type="InterPro" id="IPR008920">
    <property type="entry name" value="TF_FadR/GntR_C"/>
</dbReference>
<sequence>MSQVTQPLQRQILRDHVYEVVLEMLLDEQLVPGAALSIDRLSRQLGVSPTPVREALAHLEHTGLISRSALKGYRVTSPLSSRQMASMIEARSVVELAAVELAMQDADTLKPQLQAAHERHHAEASELAATGTAVPSGHVRRAYFQADQEFHQVFLATAGNEFLGRMLDSIGAHQHRMLQSVGRGVTDHEIAVTEHARILSAVEQGDVEAAVHAMRCHLDGVKERAISDSEDSQLPQT</sequence>
<dbReference type="Proteomes" id="UP001501736">
    <property type="component" value="Unassembled WGS sequence"/>
</dbReference>
<evidence type="ECO:0000256" key="1">
    <source>
        <dbReference type="ARBA" id="ARBA00023015"/>
    </source>
</evidence>